<dbReference type="EMBL" id="GL385397">
    <property type="protein sequence ID" value="EJT76641.1"/>
    <property type="molecule type" value="Genomic_DNA"/>
</dbReference>
<accession>J3NZ58</accession>
<dbReference type="GO" id="GO:0008195">
    <property type="term" value="F:phosphatidate phosphatase activity"/>
    <property type="evidence" value="ECO:0007669"/>
    <property type="project" value="InterPro"/>
</dbReference>
<dbReference type="STRING" id="644352.J3NZ58"/>
<dbReference type="InterPro" id="IPR052935">
    <property type="entry name" value="Mg2+_PAP"/>
</dbReference>
<feature type="domain" description="Phosphatidate phosphatase APP1 catalytic" evidence="2">
    <location>
        <begin position="238"/>
        <end position="391"/>
    </location>
</feature>
<dbReference type="InterPro" id="IPR019236">
    <property type="entry name" value="APP1_cat"/>
</dbReference>
<gene>
    <name evidence="4" type="primary">20347016</name>
    <name evidence="3" type="ORF">GGTG_06558</name>
</gene>
<dbReference type="Proteomes" id="UP000006039">
    <property type="component" value="Unassembled WGS sequence"/>
</dbReference>
<reference evidence="3" key="3">
    <citation type="submission" date="2010-09" db="EMBL/GenBank/DDBJ databases">
        <title>Annotation of Gaeumannomyces graminis var. tritici R3-111a-1.</title>
        <authorList>
            <consortium name="The Broad Institute Genome Sequencing Platform"/>
            <person name="Ma L.-J."/>
            <person name="Dead R."/>
            <person name="Young S.K."/>
            <person name="Zeng Q."/>
            <person name="Gargeya S."/>
            <person name="Fitzgerald M."/>
            <person name="Haas B."/>
            <person name="Abouelleil A."/>
            <person name="Alvarado L."/>
            <person name="Arachchi H.M."/>
            <person name="Berlin A."/>
            <person name="Brown A."/>
            <person name="Chapman S.B."/>
            <person name="Chen Z."/>
            <person name="Dunbar C."/>
            <person name="Freedman E."/>
            <person name="Gearin G."/>
            <person name="Gellesch M."/>
            <person name="Goldberg J."/>
            <person name="Griggs A."/>
            <person name="Gujja S."/>
            <person name="Heiman D."/>
            <person name="Howarth C."/>
            <person name="Larson L."/>
            <person name="Lui A."/>
            <person name="MacDonald P.J.P."/>
            <person name="Mehta T."/>
            <person name="Montmayeur A."/>
            <person name="Murphy C."/>
            <person name="Neiman D."/>
            <person name="Pearson M."/>
            <person name="Priest M."/>
            <person name="Roberts A."/>
            <person name="Saif S."/>
            <person name="Shea T."/>
            <person name="Shenoy N."/>
            <person name="Sisk P."/>
            <person name="Stolte C."/>
            <person name="Sykes S."/>
            <person name="Yandava C."/>
            <person name="Wortman J."/>
            <person name="Nusbaum C."/>
            <person name="Birren B."/>
        </authorList>
    </citation>
    <scope>NUCLEOTIDE SEQUENCE</scope>
    <source>
        <strain evidence="3">R3-111a-1</strain>
    </source>
</reference>
<evidence type="ECO:0000313" key="5">
    <source>
        <dbReference type="Proteomes" id="UP000006039"/>
    </source>
</evidence>
<keyword evidence="5" id="KW-1185">Reference proteome</keyword>
<organism evidence="3">
    <name type="scientific">Gaeumannomyces tritici (strain R3-111a-1)</name>
    <name type="common">Wheat and barley take-all root rot fungus</name>
    <name type="synonym">Gaeumannomyces graminis var. tritici</name>
    <dbReference type="NCBI Taxonomy" id="644352"/>
    <lineage>
        <taxon>Eukaryota</taxon>
        <taxon>Fungi</taxon>
        <taxon>Dikarya</taxon>
        <taxon>Ascomycota</taxon>
        <taxon>Pezizomycotina</taxon>
        <taxon>Sordariomycetes</taxon>
        <taxon>Sordariomycetidae</taxon>
        <taxon>Magnaporthales</taxon>
        <taxon>Magnaporthaceae</taxon>
        <taxon>Gaeumannomyces</taxon>
    </lineage>
</organism>
<evidence type="ECO:0000256" key="1">
    <source>
        <dbReference type="SAM" id="MobiDB-lite"/>
    </source>
</evidence>
<reference evidence="4" key="4">
    <citation type="journal article" date="2015" name="G3 (Bethesda)">
        <title>Genome sequences of three phytopathogenic species of the Magnaporthaceae family of fungi.</title>
        <authorList>
            <person name="Okagaki L.H."/>
            <person name="Nunes C.C."/>
            <person name="Sailsbery J."/>
            <person name="Clay B."/>
            <person name="Brown D."/>
            <person name="John T."/>
            <person name="Oh Y."/>
            <person name="Young N."/>
            <person name="Fitzgerald M."/>
            <person name="Haas B.J."/>
            <person name="Zeng Q."/>
            <person name="Young S."/>
            <person name="Adiconis X."/>
            <person name="Fan L."/>
            <person name="Levin J.Z."/>
            <person name="Mitchell T.K."/>
            <person name="Okubara P.A."/>
            <person name="Farman M.L."/>
            <person name="Kohn L.M."/>
            <person name="Birren B."/>
            <person name="Ma L.-J."/>
            <person name="Dean R.A."/>
        </authorList>
    </citation>
    <scope>NUCLEOTIDE SEQUENCE</scope>
    <source>
        <strain evidence="4">R3-111a-1</strain>
    </source>
</reference>
<reference evidence="5" key="1">
    <citation type="submission" date="2010-07" db="EMBL/GenBank/DDBJ databases">
        <title>The genome sequence of Gaeumannomyces graminis var. tritici strain R3-111a-1.</title>
        <authorList>
            <consortium name="The Broad Institute Genome Sequencing Platform"/>
            <person name="Ma L.-J."/>
            <person name="Dead R."/>
            <person name="Young S."/>
            <person name="Zeng Q."/>
            <person name="Koehrsen M."/>
            <person name="Alvarado L."/>
            <person name="Berlin A."/>
            <person name="Chapman S.B."/>
            <person name="Chen Z."/>
            <person name="Freedman E."/>
            <person name="Gellesch M."/>
            <person name="Goldberg J."/>
            <person name="Griggs A."/>
            <person name="Gujja S."/>
            <person name="Heilman E.R."/>
            <person name="Heiman D."/>
            <person name="Hepburn T."/>
            <person name="Howarth C."/>
            <person name="Jen D."/>
            <person name="Larson L."/>
            <person name="Mehta T."/>
            <person name="Neiman D."/>
            <person name="Pearson M."/>
            <person name="Roberts A."/>
            <person name="Saif S."/>
            <person name="Shea T."/>
            <person name="Shenoy N."/>
            <person name="Sisk P."/>
            <person name="Stolte C."/>
            <person name="Sykes S."/>
            <person name="Walk T."/>
            <person name="White J."/>
            <person name="Yandava C."/>
            <person name="Haas B."/>
            <person name="Nusbaum C."/>
            <person name="Birren B."/>
        </authorList>
    </citation>
    <scope>NUCLEOTIDE SEQUENCE [LARGE SCALE GENOMIC DNA]</scope>
    <source>
        <strain evidence="5">R3-111a-1</strain>
    </source>
</reference>
<dbReference type="EnsemblFungi" id="EJT76641">
    <property type="protein sequence ID" value="EJT76641"/>
    <property type="gene ID" value="GGTG_06558"/>
</dbReference>
<dbReference type="GO" id="GO:0030479">
    <property type="term" value="C:actin cortical patch"/>
    <property type="evidence" value="ECO:0007669"/>
    <property type="project" value="TreeGrafter"/>
</dbReference>
<dbReference type="OrthoDB" id="414243at2759"/>
<dbReference type="eggNOG" id="ENOG502RYXR">
    <property type="taxonomic scope" value="Eukaryota"/>
</dbReference>
<evidence type="ECO:0000259" key="2">
    <source>
        <dbReference type="Pfam" id="PF09949"/>
    </source>
</evidence>
<evidence type="ECO:0000313" key="3">
    <source>
        <dbReference type="EMBL" id="EJT76641.1"/>
    </source>
</evidence>
<sequence length="442" mass="48159">MAAYTGGHPTPRAHCQAITDEMQRKTRQECGFDKAESSLSSIVTSSSKKPAAAAAAAGGGDDARPATAPRRASGVSRFADNLLSYLGTRNPRPRPITRDDTVWLLDNVAFRDPADPTRWRAEFVAVAMDQAPSVSAIDVVQAVARHIGLGEADAGLEIIEQRITPFLQDALPGREVQALHRGRLDLRLGPGGRNGISSDLRHLPDAPAGTVVGTAAQVPQGADGILAMKTLFAEPDGWAVVSDVDDTIKVTQTSDPVGILRSTFLDEPTPVTGTPELYAWLHERLGPGAPFFYLSASPYNLYPFLSAFRDMYFPHGQLVLRDQSWASISGLLSNLTLGTEEYKVSRLAKVHAWLPKRRMILIGDSTQSDPEAYGDIYRDFPGWVRLILIRKVTDIASIGIESKNEPERFDKAFQGVPKEAWHVFEDPAECQKLIEQVVAADP</sequence>
<dbReference type="GeneID" id="20347016"/>
<dbReference type="RefSeq" id="XP_009222641.1">
    <property type="nucleotide sequence ID" value="XM_009224377.1"/>
</dbReference>
<dbReference type="VEuPathDB" id="FungiDB:GGTG_06558"/>
<dbReference type="HOGENOM" id="CLU_030283_1_0_1"/>
<protein>
    <recommendedName>
        <fullName evidence="2">Phosphatidate phosphatase APP1 catalytic domain-containing protein</fullName>
    </recommendedName>
</protein>
<dbReference type="PANTHER" id="PTHR28208">
    <property type="entry name" value="PHOSPHATIDATE PHOSPHATASE APP1"/>
    <property type="match status" value="1"/>
</dbReference>
<feature type="compositionally biased region" description="Low complexity" evidence="1">
    <location>
        <begin position="41"/>
        <end position="56"/>
    </location>
</feature>
<feature type="region of interest" description="Disordered" evidence="1">
    <location>
        <begin position="41"/>
        <end position="73"/>
    </location>
</feature>
<dbReference type="PANTHER" id="PTHR28208:SF1">
    <property type="entry name" value="FILAMENT ORGANIZATION PROTEIN APP1-LIKE, PUTATIVE (AFU_ORTHOLOGUE AFUA_1G06650)-RELATED"/>
    <property type="match status" value="1"/>
</dbReference>
<dbReference type="Pfam" id="PF09949">
    <property type="entry name" value="APP1_cat"/>
    <property type="match status" value="1"/>
</dbReference>
<dbReference type="AlphaFoldDB" id="J3NZ58"/>
<reference evidence="4" key="5">
    <citation type="submission" date="2018-04" db="UniProtKB">
        <authorList>
            <consortium name="EnsemblFungi"/>
        </authorList>
    </citation>
    <scope>IDENTIFICATION</scope>
    <source>
        <strain evidence="4">R3-111a-1</strain>
    </source>
</reference>
<reference evidence="3" key="2">
    <citation type="submission" date="2010-07" db="EMBL/GenBank/DDBJ databases">
        <authorList>
            <consortium name="The Broad Institute Genome Sequencing Platform"/>
            <consortium name="Broad Institute Genome Sequencing Center for Infectious Disease"/>
            <person name="Ma L.-J."/>
            <person name="Dead R."/>
            <person name="Young S."/>
            <person name="Zeng Q."/>
            <person name="Koehrsen M."/>
            <person name="Alvarado L."/>
            <person name="Berlin A."/>
            <person name="Chapman S.B."/>
            <person name="Chen Z."/>
            <person name="Freedman E."/>
            <person name="Gellesch M."/>
            <person name="Goldberg J."/>
            <person name="Griggs A."/>
            <person name="Gujja S."/>
            <person name="Heilman E.R."/>
            <person name="Heiman D."/>
            <person name="Hepburn T."/>
            <person name="Howarth C."/>
            <person name="Jen D."/>
            <person name="Larson L."/>
            <person name="Mehta T."/>
            <person name="Neiman D."/>
            <person name="Pearson M."/>
            <person name="Roberts A."/>
            <person name="Saif S."/>
            <person name="Shea T."/>
            <person name="Shenoy N."/>
            <person name="Sisk P."/>
            <person name="Stolte C."/>
            <person name="Sykes S."/>
            <person name="Walk T."/>
            <person name="White J."/>
            <person name="Yandava C."/>
            <person name="Haas B."/>
            <person name="Nusbaum C."/>
            <person name="Birren B."/>
        </authorList>
    </citation>
    <scope>NUCLEOTIDE SEQUENCE</scope>
    <source>
        <strain evidence="3">R3-111a-1</strain>
    </source>
</reference>
<proteinExistence type="predicted"/>
<evidence type="ECO:0000313" key="4">
    <source>
        <dbReference type="EnsemblFungi" id="EJT76641"/>
    </source>
</evidence>
<name>J3NZ58_GAET3</name>